<name>E3MZM6_CAERE</name>
<evidence type="ECO:0000259" key="1">
    <source>
        <dbReference type="PROSITE" id="PS50097"/>
    </source>
</evidence>
<dbReference type="Gene3D" id="3.30.710.10">
    <property type="entry name" value="Potassium Channel Kv1.1, Chain A"/>
    <property type="match status" value="1"/>
</dbReference>
<feature type="domain" description="BTB" evidence="1">
    <location>
        <begin position="136"/>
        <end position="225"/>
    </location>
</feature>
<sequence>MASGAIEYKSGTLQVSNYTNLLETKTNSGITCIWSGKFMRVNSYQIDFKWKFDWNELKSQGVDEITGHIYVSSRDNYFRRTKIDVKITEDNQEITKEVWGIYYSYNVYYEYSLTPHYALISEKPGYDKMFAPSDQNDTILVVDKKKLHVNKSVSLYFLCYHSEYFRALFSSNNKQGDAKPPKRQRKQIPDNKEGQIEQIPIKDVSFKDFALLLSSFYPNPVFPTDETVEKLLKLASRFMVSSVINIIEYHLLNNSKINSEKMLWMADEYGMPKLLEKCIRELNTVEKAKKLDQSPEYKKLSDSAKAKALDRLIKLF</sequence>
<evidence type="ECO:0000313" key="3">
    <source>
        <dbReference type="Proteomes" id="UP000008281"/>
    </source>
</evidence>
<gene>
    <name evidence="2" type="ORF">CRE_06861</name>
</gene>
<dbReference type="InterPro" id="IPR011333">
    <property type="entry name" value="SKP1/BTB/POZ_sf"/>
</dbReference>
<evidence type="ECO:0000313" key="2">
    <source>
        <dbReference type="EMBL" id="EFP12981.1"/>
    </source>
</evidence>
<dbReference type="InParanoid" id="E3MZM6"/>
<dbReference type="PANTHER" id="PTHR22744:SF14">
    <property type="entry name" value="BTB DOMAIN-CONTAINING PROTEIN-RELATED"/>
    <property type="match status" value="1"/>
</dbReference>
<dbReference type="PANTHER" id="PTHR22744">
    <property type="entry name" value="HELIX LOOP HELIX PROTEIN 21-RELATED"/>
    <property type="match status" value="1"/>
</dbReference>
<dbReference type="EMBL" id="DS268501">
    <property type="protein sequence ID" value="EFP12981.1"/>
    <property type="molecule type" value="Genomic_DNA"/>
</dbReference>
<keyword evidence="3" id="KW-1185">Reference proteome</keyword>
<dbReference type="FunCoup" id="E3MZM6">
    <property type="interactions" value="27"/>
</dbReference>
<dbReference type="InterPro" id="IPR000210">
    <property type="entry name" value="BTB/POZ_dom"/>
</dbReference>
<dbReference type="AlphaFoldDB" id="E3MZM6"/>
<protein>
    <recommendedName>
        <fullName evidence="1">BTB domain-containing protein</fullName>
    </recommendedName>
</protein>
<dbReference type="Pfam" id="PF00651">
    <property type="entry name" value="BTB"/>
    <property type="match status" value="1"/>
</dbReference>
<dbReference type="PROSITE" id="PS50097">
    <property type="entry name" value="BTB"/>
    <property type="match status" value="1"/>
</dbReference>
<dbReference type="SUPFAM" id="SSF54695">
    <property type="entry name" value="POZ domain"/>
    <property type="match status" value="1"/>
</dbReference>
<dbReference type="HOGENOM" id="CLU_036654_0_1_1"/>
<dbReference type="STRING" id="31234.E3MZM6"/>
<proteinExistence type="predicted"/>
<dbReference type="eggNOG" id="ENOG502RFNH">
    <property type="taxonomic scope" value="Eukaryota"/>
</dbReference>
<dbReference type="SMART" id="SM00225">
    <property type="entry name" value="BTB"/>
    <property type="match status" value="1"/>
</dbReference>
<reference evidence="2" key="1">
    <citation type="submission" date="2007-07" db="EMBL/GenBank/DDBJ databases">
        <title>PCAP assembly of the Caenorhabditis remanei genome.</title>
        <authorList>
            <consortium name="The Caenorhabditis remanei Sequencing Consortium"/>
            <person name="Wilson R.K."/>
        </authorList>
    </citation>
    <scope>NUCLEOTIDE SEQUENCE [LARGE SCALE GENOMIC DNA]</scope>
    <source>
        <strain evidence="2">PB4641</strain>
    </source>
</reference>
<organism evidence="3">
    <name type="scientific">Caenorhabditis remanei</name>
    <name type="common">Caenorhabditis vulgaris</name>
    <dbReference type="NCBI Taxonomy" id="31234"/>
    <lineage>
        <taxon>Eukaryota</taxon>
        <taxon>Metazoa</taxon>
        <taxon>Ecdysozoa</taxon>
        <taxon>Nematoda</taxon>
        <taxon>Chromadorea</taxon>
        <taxon>Rhabditida</taxon>
        <taxon>Rhabditina</taxon>
        <taxon>Rhabditomorpha</taxon>
        <taxon>Rhabditoidea</taxon>
        <taxon>Rhabditidae</taxon>
        <taxon>Peloderinae</taxon>
        <taxon>Caenorhabditis</taxon>
    </lineage>
</organism>
<accession>E3MZM6</accession>
<dbReference type="CDD" id="cd18186">
    <property type="entry name" value="BTB_POZ_ZBTB_KLHL-like"/>
    <property type="match status" value="1"/>
</dbReference>
<dbReference type="Proteomes" id="UP000008281">
    <property type="component" value="Unassembled WGS sequence"/>
</dbReference>